<dbReference type="AlphaFoldDB" id="A0A815EH14"/>
<reference evidence="1" key="1">
    <citation type="submission" date="2021-02" db="EMBL/GenBank/DDBJ databases">
        <authorList>
            <person name="Nowell W R."/>
        </authorList>
    </citation>
    <scope>NUCLEOTIDE SEQUENCE</scope>
</reference>
<dbReference type="EMBL" id="CAJNOW010001263">
    <property type="protein sequence ID" value="CAF1311729.1"/>
    <property type="molecule type" value="Genomic_DNA"/>
</dbReference>
<gene>
    <name evidence="1" type="ORF">KQP761_LOCUS5287</name>
</gene>
<comment type="caution">
    <text evidence="1">The sequence shown here is derived from an EMBL/GenBank/DDBJ whole genome shotgun (WGS) entry which is preliminary data.</text>
</comment>
<organism evidence="1 2">
    <name type="scientific">Rotaria magnacalcarata</name>
    <dbReference type="NCBI Taxonomy" id="392030"/>
    <lineage>
        <taxon>Eukaryota</taxon>
        <taxon>Metazoa</taxon>
        <taxon>Spiralia</taxon>
        <taxon>Gnathifera</taxon>
        <taxon>Rotifera</taxon>
        <taxon>Eurotatoria</taxon>
        <taxon>Bdelloidea</taxon>
        <taxon>Philodinida</taxon>
        <taxon>Philodinidae</taxon>
        <taxon>Rotaria</taxon>
    </lineage>
</organism>
<accession>A0A815EH14</accession>
<name>A0A815EH14_9BILA</name>
<protein>
    <submittedName>
        <fullName evidence="1">Uncharacterized protein</fullName>
    </submittedName>
</protein>
<proteinExistence type="predicted"/>
<dbReference type="Proteomes" id="UP000663834">
    <property type="component" value="Unassembled WGS sequence"/>
</dbReference>
<sequence>MSDAQVEVENSTESPSEKTILLDVAPRLQWDNRNGYCGETALQCIGLYYGVWISQALIRSINRGEYLLQRKSSSDLRDPIHTLSYLHFTYEEWDWMNAPQPQFRDYCRWMKRSILRRNPIMFGIFLRYMDYEDYDHIVPAIGIRYKTENEFDPEDVIIYYDLYKKKVFEGILNENKMGSTREFTRAKKYAGNAWIPLDIDYGIAITGILDENQVTLPVRLSVSAWNEPNPAFHEDPIEMDGTVTVYNLTIGNTYILLRYSSHRKVPTKGDVDVFLRSRFDEKHIFMADDTTYVYQDTKKIPSTGCVYYRCIPMPGDGNAT</sequence>
<evidence type="ECO:0000313" key="2">
    <source>
        <dbReference type="Proteomes" id="UP000663834"/>
    </source>
</evidence>
<evidence type="ECO:0000313" key="1">
    <source>
        <dbReference type="EMBL" id="CAF1311729.1"/>
    </source>
</evidence>
<dbReference type="OrthoDB" id="188379at2759"/>